<evidence type="ECO:0000256" key="8">
    <source>
        <dbReference type="HAMAP-Rule" id="MF_00421"/>
    </source>
</evidence>
<dbReference type="EC" id="3.5.1.2" evidence="8"/>
<comment type="subcellular location">
    <subcellularLocation>
        <location evidence="8">Cytoplasm</location>
    </subcellularLocation>
</comment>
<keyword evidence="5 8" id="KW-0378">Hydrolase</keyword>
<protein>
    <recommendedName>
        <fullName evidence="8">Phosphoribosylformylglycinamidine synthase subunit PurQ</fullName>
        <shortName evidence="8">FGAM synthase</shortName>
        <ecNumber evidence="8">6.3.5.3</ecNumber>
    </recommendedName>
    <alternativeName>
        <fullName evidence="8">Formylglycinamide ribonucleotide amidotransferase subunit I</fullName>
        <shortName evidence="8">FGAR amidotransferase I</shortName>
        <shortName evidence="8">FGAR-AT I</shortName>
    </alternativeName>
    <alternativeName>
        <fullName evidence="8">Glutaminase PurQ</fullName>
        <ecNumber evidence="8">3.5.1.2</ecNumber>
    </alternativeName>
    <alternativeName>
        <fullName evidence="8">Phosphoribosylformylglycinamidine synthase subunit I</fullName>
    </alternativeName>
</protein>
<evidence type="ECO:0000256" key="1">
    <source>
        <dbReference type="ARBA" id="ARBA00022490"/>
    </source>
</evidence>
<keyword evidence="1 8" id="KW-0963">Cytoplasm</keyword>
<comment type="catalytic activity">
    <reaction evidence="8">
        <text>N(2)-formyl-N(1)-(5-phospho-beta-D-ribosyl)glycinamide + L-glutamine + ATP + H2O = 2-formamido-N(1)-(5-O-phospho-beta-D-ribosyl)acetamidine + L-glutamate + ADP + phosphate + H(+)</text>
        <dbReference type="Rhea" id="RHEA:17129"/>
        <dbReference type="ChEBI" id="CHEBI:15377"/>
        <dbReference type="ChEBI" id="CHEBI:15378"/>
        <dbReference type="ChEBI" id="CHEBI:29985"/>
        <dbReference type="ChEBI" id="CHEBI:30616"/>
        <dbReference type="ChEBI" id="CHEBI:43474"/>
        <dbReference type="ChEBI" id="CHEBI:58359"/>
        <dbReference type="ChEBI" id="CHEBI:147286"/>
        <dbReference type="ChEBI" id="CHEBI:147287"/>
        <dbReference type="ChEBI" id="CHEBI:456216"/>
        <dbReference type="EC" id="6.3.5.3"/>
    </reaction>
</comment>
<feature type="active site" evidence="8">
    <location>
        <position position="203"/>
    </location>
</feature>
<comment type="caution">
    <text evidence="9">The sequence shown here is derived from an EMBL/GenBank/DDBJ whole genome shotgun (WGS) entry which is preliminary data.</text>
</comment>
<dbReference type="GO" id="GO:0005524">
    <property type="term" value="F:ATP binding"/>
    <property type="evidence" value="ECO:0007669"/>
    <property type="project" value="UniProtKB-KW"/>
</dbReference>
<comment type="pathway">
    <text evidence="8">Purine metabolism; IMP biosynthesis via de novo pathway; 5-amino-1-(5-phospho-D-ribosyl)imidazole from N(2)-formyl-N(1)-(5-phospho-D-ribosyl)glycinamide: step 1/2.</text>
</comment>
<accession>A0AAJ1ALG6</accession>
<dbReference type="Gene3D" id="3.40.50.880">
    <property type="match status" value="1"/>
</dbReference>
<comment type="function">
    <text evidence="8">Part of the phosphoribosylformylglycinamidine synthase complex involved in the purines biosynthetic pathway. Catalyzes the ATP-dependent conversion of formylglycinamide ribonucleotide (FGAR) and glutamine to yield formylglycinamidine ribonucleotide (FGAM) and glutamate. The FGAM synthase complex is composed of three subunits. PurQ produces an ammonia molecule by converting glutamine to glutamate. PurL transfers the ammonia molecule to FGAR to form FGAM in an ATP-dependent manner. PurS interacts with PurQ and PurL and is thought to assist in the transfer of the ammonia molecule from PurQ to PurL.</text>
</comment>
<keyword evidence="6 8" id="KW-0067">ATP-binding</keyword>
<dbReference type="GO" id="GO:0004359">
    <property type="term" value="F:glutaminase activity"/>
    <property type="evidence" value="ECO:0007669"/>
    <property type="project" value="UniProtKB-EC"/>
</dbReference>
<gene>
    <name evidence="8 9" type="primary">purQ</name>
    <name evidence="9" type="ORF">K8G79_09730</name>
</gene>
<reference evidence="9 10" key="1">
    <citation type="journal article" date="2021" name="bioRxiv">
        <title>Unraveling nitrogen, sulfur and carbon metabolic pathways and microbial community transcriptional responses to substrate deprivation and toxicity stresses in a bioreactor mimicking anoxic brackish coastal sediment conditions.</title>
        <authorList>
            <person name="Martins P.D."/>
            <person name="Echeveste M.J."/>
            <person name="Arshad A."/>
            <person name="Kurth J."/>
            <person name="Ouboter H."/>
            <person name="Jetten M.S.M."/>
            <person name="Welte C.U."/>
        </authorList>
    </citation>
    <scope>NUCLEOTIDE SEQUENCE [LARGE SCALE GENOMIC DNA]</scope>
    <source>
        <strain evidence="9">MAG_38</strain>
    </source>
</reference>
<dbReference type="NCBIfam" id="TIGR01737">
    <property type="entry name" value="FGAM_synth_I"/>
    <property type="match status" value="1"/>
</dbReference>
<dbReference type="PIRSF" id="PIRSF001586">
    <property type="entry name" value="FGAM_synth_I"/>
    <property type="match status" value="1"/>
</dbReference>
<dbReference type="GO" id="GO:0005737">
    <property type="term" value="C:cytoplasm"/>
    <property type="evidence" value="ECO:0007669"/>
    <property type="project" value="UniProtKB-SubCell"/>
</dbReference>
<dbReference type="SMART" id="SM01211">
    <property type="entry name" value="GATase_5"/>
    <property type="match status" value="1"/>
</dbReference>
<dbReference type="HAMAP" id="MF_00421">
    <property type="entry name" value="PurQ"/>
    <property type="match status" value="1"/>
</dbReference>
<dbReference type="PANTHER" id="PTHR47552">
    <property type="entry name" value="PHOSPHORIBOSYLFORMYLGLYCINAMIDINE SYNTHASE SUBUNIT PURQ"/>
    <property type="match status" value="1"/>
</dbReference>
<dbReference type="GO" id="GO:0004642">
    <property type="term" value="F:phosphoribosylformylglycinamidine synthase activity"/>
    <property type="evidence" value="ECO:0007669"/>
    <property type="project" value="UniProtKB-UniRule"/>
</dbReference>
<evidence type="ECO:0000256" key="3">
    <source>
        <dbReference type="ARBA" id="ARBA00022741"/>
    </source>
</evidence>
<dbReference type="EMBL" id="JAIOIU010000124">
    <property type="protein sequence ID" value="MBZ0160397.1"/>
    <property type="molecule type" value="Genomic_DNA"/>
</dbReference>
<dbReference type="Proteomes" id="UP001197609">
    <property type="component" value="Unassembled WGS sequence"/>
</dbReference>
<evidence type="ECO:0000256" key="6">
    <source>
        <dbReference type="ARBA" id="ARBA00022840"/>
    </source>
</evidence>
<dbReference type="CDD" id="cd01740">
    <property type="entry name" value="GATase1_FGAR_AT"/>
    <property type="match status" value="1"/>
</dbReference>
<comment type="subunit">
    <text evidence="8">Part of the FGAM synthase complex composed of 1 PurL, 1 PurQ and 2 PurS subunits.</text>
</comment>
<dbReference type="NCBIfam" id="NF002957">
    <property type="entry name" value="PRK03619.1"/>
    <property type="match status" value="1"/>
</dbReference>
<dbReference type="InterPro" id="IPR010075">
    <property type="entry name" value="PRibForGlyAmidine_synth_PurQ"/>
</dbReference>
<dbReference type="SUPFAM" id="SSF52317">
    <property type="entry name" value="Class I glutamine amidotransferase-like"/>
    <property type="match status" value="1"/>
</dbReference>
<evidence type="ECO:0000256" key="7">
    <source>
        <dbReference type="ARBA" id="ARBA00022962"/>
    </source>
</evidence>
<name>A0AAJ1ALG6_9BACT</name>
<dbReference type="AlphaFoldDB" id="A0AAJ1ALG6"/>
<proteinExistence type="inferred from homology"/>
<keyword evidence="3 8" id="KW-0547">Nucleotide-binding</keyword>
<keyword evidence="7 8" id="KW-0315">Glutamine amidotransferase</keyword>
<evidence type="ECO:0000256" key="2">
    <source>
        <dbReference type="ARBA" id="ARBA00022598"/>
    </source>
</evidence>
<feature type="active site" description="Nucleophile" evidence="8">
    <location>
        <position position="86"/>
    </location>
</feature>
<feature type="active site" evidence="8">
    <location>
        <position position="205"/>
    </location>
</feature>
<dbReference type="InterPro" id="IPR029062">
    <property type="entry name" value="Class_I_gatase-like"/>
</dbReference>
<evidence type="ECO:0000313" key="9">
    <source>
        <dbReference type="EMBL" id="MBZ0160397.1"/>
    </source>
</evidence>
<evidence type="ECO:0000256" key="4">
    <source>
        <dbReference type="ARBA" id="ARBA00022755"/>
    </source>
</evidence>
<sequence length="240" mass="26403">MKFGIVAFPGSWSQQDFYHVIVNVLKEQACYLWHKEADLKDVDCVILPGGFAHGDYLRAGAIARLSPVMRAVTAFAETGGFVLGSCNGFQILTEAGLLPGALLPNDCLHYRCRWVHLRVESRQTPFTAAMQPGQVVRMPISHGDGRYYIDQAGWKRLVEGDQIIFRYCDAKGELAKDANPNGSLDHIAGVCNERRNVLGLMPHPERAAEAILGSEDGCLMFASILDTFVCSPLTTYGNRA</sequence>
<evidence type="ECO:0000256" key="5">
    <source>
        <dbReference type="ARBA" id="ARBA00022801"/>
    </source>
</evidence>
<dbReference type="GO" id="GO:0006189">
    <property type="term" value="P:'de novo' IMP biosynthetic process"/>
    <property type="evidence" value="ECO:0007669"/>
    <property type="project" value="UniProtKB-UniRule"/>
</dbReference>
<comment type="catalytic activity">
    <reaction evidence="8">
        <text>L-glutamine + H2O = L-glutamate + NH4(+)</text>
        <dbReference type="Rhea" id="RHEA:15889"/>
        <dbReference type="ChEBI" id="CHEBI:15377"/>
        <dbReference type="ChEBI" id="CHEBI:28938"/>
        <dbReference type="ChEBI" id="CHEBI:29985"/>
        <dbReference type="ChEBI" id="CHEBI:58359"/>
        <dbReference type="EC" id="3.5.1.2"/>
    </reaction>
</comment>
<dbReference type="PROSITE" id="PS51273">
    <property type="entry name" value="GATASE_TYPE_1"/>
    <property type="match status" value="1"/>
</dbReference>
<dbReference type="EC" id="6.3.5.3" evidence="8"/>
<dbReference type="Pfam" id="PF13507">
    <property type="entry name" value="GATase_5"/>
    <property type="match status" value="1"/>
</dbReference>
<organism evidence="9 10">
    <name type="scientific">Candidatus Methylomirabilis tolerans</name>
    <dbReference type="NCBI Taxonomy" id="3123416"/>
    <lineage>
        <taxon>Bacteria</taxon>
        <taxon>Candidatus Methylomirabilota</taxon>
        <taxon>Candidatus Methylomirabilia</taxon>
        <taxon>Candidatus Methylomirabilales</taxon>
        <taxon>Candidatus Methylomirabilaceae</taxon>
        <taxon>Candidatus Methylomirabilis</taxon>
    </lineage>
</organism>
<dbReference type="PANTHER" id="PTHR47552:SF1">
    <property type="entry name" value="PHOSPHORIBOSYLFORMYLGLYCINAMIDINE SYNTHASE SUBUNIT PURQ"/>
    <property type="match status" value="1"/>
</dbReference>
<evidence type="ECO:0000313" key="10">
    <source>
        <dbReference type="Proteomes" id="UP001197609"/>
    </source>
</evidence>
<keyword evidence="4 8" id="KW-0658">Purine biosynthesis</keyword>
<keyword evidence="2 8" id="KW-0436">Ligase</keyword>